<reference evidence="7" key="1">
    <citation type="submission" date="2020-10" db="EMBL/GenBank/DDBJ databases">
        <title>Genome Sequence of Monilinia vaccinii-corymbosi Sheds Light on Mummy Berry Disease Infection of Blueberry and Mating Type.</title>
        <authorList>
            <person name="Yow A.G."/>
            <person name="Zhang Y."/>
            <person name="Bansal K."/>
            <person name="Eacker S.M."/>
            <person name="Sullivan S."/>
            <person name="Liachko I."/>
            <person name="Cubeta M.A."/>
            <person name="Rollins J.A."/>
            <person name="Ashrafi H."/>
        </authorList>
    </citation>
    <scope>NUCLEOTIDE SEQUENCE</scope>
    <source>
        <strain evidence="7">RL-1</strain>
    </source>
</reference>
<dbReference type="GO" id="GO:0003677">
    <property type="term" value="F:DNA binding"/>
    <property type="evidence" value="ECO:0007669"/>
    <property type="project" value="TreeGrafter"/>
</dbReference>
<feature type="compositionally biased region" description="Basic and acidic residues" evidence="4">
    <location>
        <begin position="62"/>
        <end position="78"/>
    </location>
</feature>
<feature type="compositionally biased region" description="Basic and acidic residues" evidence="4">
    <location>
        <begin position="196"/>
        <end position="207"/>
    </location>
</feature>
<dbReference type="InterPro" id="IPR007019">
    <property type="entry name" value="SURF6"/>
</dbReference>
<dbReference type="GO" id="GO:0003723">
    <property type="term" value="F:RNA binding"/>
    <property type="evidence" value="ECO:0007669"/>
    <property type="project" value="TreeGrafter"/>
</dbReference>
<accession>A0A8A3P8Z0</accession>
<dbReference type="OrthoDB" id="444809at2759"/>
<feature type="compositionally biased region" description="Basic and acidic residues" evidence="4">
    <location>
        <begin position="480"/>
        <end position="492"/>
    </location>
</feature>
<dbReference type="PANTHER" id="PTHR14369:SF0">
    <property type="entry name" value="SURFEIT LOCUS PROTEIN 6"/>
    <property type="match status" value="1"/>
</dbReference>
<dbReference type="PANTHER" id="PTHR14369">
    <property type="entry name" value="SURFEIT LOCUS PROTEIN 6"/>
    <property type="match status" value="1"/>
</dbReference>
<comment type="subcellular location">
    <subcellularLocation>
        <location evidence="1">Nucleus</location>
    </subcellularLocation>
</comment>
<evidence type="ECO:0000313" key="7">
    <source>
        <dbReference type="EMBL" id="QSZ31448.1"/>
    </source>
</evidence>
<organism evidence="7 8">
    <name type="scientific">Monilinia vaccinii-corymbosi</name>
    <dbReference type="NCBI Taxonomy" id="61207"/>
    <lineage>
        <taxon>Eukaryota</taxon>
        <taxon>Fungi</taxon>
        <taxon>Dikarya</taxon>
        <taxon>Ascomycota</taxon>
        <taxon>Pezizomycotina</taxon>
        <taxon>Leotiomycetes</taxon>
        <taxon>Helotiales</taxon>
        <taxon>Sclerotiniaceae</taxon>
        <taxon>Monilinia</taxon>
    </lineage>
</organism>
<feature type="compositionally biased region" description="Basic and acidic residues" evidence="4">
    <location>
        <begin position="323"/>
        <end position="338"/>
    </location>
</feature>
<dbReference type="GO" id="GO:0042274">
    <property type="term" value="P:ribosomal small subunit biogenesis"/>
    <property type="evidence" value="ECO:0007669"/>
    <property type="project" value="TreeGrafter"/>
</dbReference>
<dbReference type="InterPro" id="IPR029188">
    <property type="entry name" value="Rrp14_N"/>
</dbReference>
<keyword evidence="3" id="KW-0539">Nucleus</keyword>
<evidence type="ECO:0000256" key="3">
    <source>
        <dbReference type="ARBA" id="ARBA00023242"/>
    </source>
</evidence>
<feature type="compositionally biased region" description="Polar residues" evidence="4">
    <location>
        <begin position="127"/>
        <end position="142"/>
    </location>
</feature>
<protein>
    <recommendedName>
        <fullName evidence="9">Ribosomal RNA-processing protein 14/surfeit locus protein 6 C-terminal domain-containing protein</fullName>
    </recommendedName>
</protein>
<dbReference type="EMBL" id="CP063406">
    <property type="protein sequence ID" value="QSZ31448.1"/>
    <property type="molecule type" value="Genomic_DNA"/>
</dbReference>
<evidence type="ECO:0008006" key="9">
    <source>
        <dbReference type="Google" id="ProtNLM"/>
    </source>
</evidence>
<dbReference type="GO" id="GO:0005730">
    <property type="term" value="C:nucleolus"/>
    <property type="evidence" value="ECO:0007669"/>
    <property type="project" value="TreeGrafter"/>
</dbReference>
<feature type="compositionally biased region" description="Low complexity" evidence="4">
    <location>
        <begin position="251"/>
        <end position="279"/>
    </location>
</feature>
<proteinExistence type="inferred from homology"/>
<evidence type="ECO:0000259" key="6">
    <source>
        <dbReference type="Pfam" id="PF15459"/>
    </source>
</evidence>
<name>A0A8A3P8Z0_9HELO</name>
<feature type="domain" description="Ribosomal RNA-processing protein 14 N-terminal" evidence="6">
    <location>
        <begin position="9"/>
        <end position="65"/>
    </location>
</feature>
<feature type="compositionally biased region" description="Basic residues" evidence="4">
    <location>
        <begin position="470"/>
        <end position="479"/>
    </location>
</feature>
<feature type="region of interest" description="Disordered" evidence="4">
    <location>
        <begin position="309"/>
        <end position="345"/>
    </location>
</feature>
<feature type="compositionally biased region" description="Basic and acidic residues" evidence="4">
    <location>
        <begin position="216"/>
        <end position="226"/>
    </location>
</feature>
<keyword evidence="8" id="KW-1185">Reference proteome</keyword>
<evidence type="ECO:0000256" key="1">
    <source>
        <dbReference type="ARBA" id="ARBA00004123"/>
    </source>
</evidence>
<evidence type="ECO:0000313" key="8">
    <source>
        <dbReference type="Proteomes" id="UP000672032"/>
    </source>
</evidence>
<feature type="compositionally biased region" description="Basic residues" evidence="4">
    <location>
        <begin position="161"/>
        <end position="173"/>
    </location>
</feature>
<dbReference type="InterPro" id="IPR029190">
    <property type="entry name" value="Rrp14/SURF6_C"/>
</dbReference>
<feature type="compositionally biased region" description="Basic and acidic residues" evidence="4">
    <location>
        <begin position="94"/>
        <end position="112"/>
    </location>
</feature>
<feature type="region of interest" description="Disordered" evidence="4">
    <location>
        <begin position="470"/>
        <end position="549"/>
    </location>
</feature>
<dbReference type="Pfam" id="PF04935">
    <property type="entry name" value="SURF6"/>
    <property type="match status" value="1"/>
</dbReference>
<dbReference type="GO" id="GO:0042273">
    <property type="term" value="P:ribosomal large subunit biogenesis"/>
    <property type="evidence" value="ECO:0007669"/>
    <property type="project" value="TreeGrafter"/>
</dbReference>
<feature type="compositionally biased region" description="Gly residues" evidence="4">
    <location>
        <begin position="540"/>
        <end position="549"/>
    </location>
</feature>
<dbReference type="Proteomes" id="UP000672032">
    <property type="component" value="Chromosome 2"/>
</dbReference>
<feature type="compositionally biased region" description="Acidic residues" evidence="4">
    <location>
        <begin position="79"/>
        <end position="93"/>
    </location>
</feature>
<evidence type="ECO:0000256" key="2">
    <source>
        <dbReference type="ARBA" id="ARBA00005904"/>
    </source>
</evidence>
<feature type="region of interest" description="Disordered" evidence="4">
    <location>
        <begin position="35"/>
        <end position="294"/>
    </location>
</feature>
<feature type="compositionally biased region" description="Basic and acidic residues" evidence="4">
    <location>
        <begin position="146"/>
        <end position="160"/>
    </location>
</feature>
<dbReference type="AlphaFoldDB" id="A0A8A3P8Z0"/>
<sequence length="549" mass="60531">MAESTLQDRLREHAEAFDGLLSLIPAKYYYAKDTSDQWKKKKQTKQEAAAARRAKLNQESAKTAKDVMDEKARKRKLEESEDVEDVEDGSEIEGIEKELPKQGLKKPVEKPAKKLKTGSESARETGNAATQKNGSTPKQNLTPEEEAAKLEKRIQKEEHRKAKAAMKTAKQKAKREEAAKQVVKLPTEDIPASESTNKDKVTDEEVGKQAATTEAATKKSIEHEIAADEEPEHDDEIGHFEAEGLEEPESTKSSPPSSTFSAPNEDATSGGTSTSSTIPPTAPPKHITLPADPEILRSRLAARIEALRAARKASNSDGTPVRNRQELMEQRRKKEEQRRAHKKQLRLQAKIDEEARREAALISARSSPAGSLLSPLIRSPENNFAFGRVAFGDGQALNEDLTALKSIPKKKGPQDVNSALAAAAKKQSRLESMDAAKREDIEEKERWLIAKKRVNGEKVRDDSSLLKKTLKRKEKQKKKSEKEWTERIDGVKKAGAMKQKKREENLRARREGKGGKGKKGGKGGKPAGGAKKKSRPGFEGSFGGGGKKK</sequence>
<gene>
    <name evidence="7" type="ORF">DSL72_001013</name>
</gene>
<dbReference type="Pfam" id="PF15459">
    <property type="entry name" value="RRP14"/>
    <property type="match status" value="1"/>
</dbReference>
<evidence type="ECO:0000259" key="5">
    <source>
        <dbReference type="Pfam" id="PF04935"/>
    </source>
</evidence>
<evidence type="ECO:0000256" key="4">
    <source>
        <dbReference type="SAM" id="MobiDB-lite"/>
    </source>
</evidence>
<comment type="similarity">
    <text evidence="2">Belongs to the SURF6 family.</text>
</comment>
<feature type="domain" description="Ribosomal RNA-processing protein 14/surfeit locus protein 6 C-terminal" evidence="5">
    <location>
        <begin position="325"/>
        <end position="519"/>
    </location>
</feature>
<feature type="compositionally biased region" description="Basic and acidic residues" evidence="4">
    <location>
        <begin position="501"/>
        <end position="514"/>
    </location>
</feature>